<accession>A0ABP7HQB7</accession>
<evidence type="ECO:0008006" key="3">
    <source>
        <dbReference type="Google" id="ProtNLM"/>
    </source>
</evidence>
<dbReference type="RefSeq" id="WP_237335022.1">
    <property type="nucleotide sequence ID" value="NZ_BAABCM010000001.1"/>
</dbReference>
<name>A0ABP7HQB7_9PSEU</name>
<reference evidence="2" key="1">
    <citation type="journal article" date="2019" name="Int. J. Syst. Evol. Microbiol.">
        <title>The Global Catalogue of Microorganisms (GCM) 10K type strain sequencing project: providing services to taxonomists for standard genome sequencing and annotation.</title>
        <authorList>
            <consortium name="The Broad Institute Genomics Platform"/>
            <consortium name="The Broad Institute Genome Sequencing Center for Infectious Disease"/>
            <person name="Wu L."/>
            <person name="Ma J."/>
        </authorList>
    </citation>
    <scope>NUCLEOTIDE SEQUENCE [LARGE SCALE GENOMIC DNA]</scope>
    <source>
        <strain evidence="2">JCM 17017</strain>
    </source>
</reference>
<protein>
    <recommendedName>
        <fullName evidence="3">WXG100 family type VII secretion target</fullName>
    </recommendedName>
</protein>
<evidence type="ECO:0000313" key="1">
    <source>
        <dbReference type="EMBL" id="GAA3799919.1"/>
    </source>
</evidence>
<evidence type="ECO:0000313" key="2">
    <source>
        <dbReference type="Proteomes" id="UP001501624"/>
    </source>
</evidence>
<keyword evidence="2" id="KW-1185">Reference proteome</keyword>
<organism evidence="1 2">
    <name type="scientific">Amycolatopsis tucumanensis</name>
    <dbReference type="NCBI Taxonomy" id="401106"/>
    <lineage>
        <taxon>Bacteria</taxon>
        <taxon>Bacillati</taxon>
        <taxon>Actinomycetota</taxon>
        <taxon>Actinomycetes</taxon>
        <taxon>Pseudonocardiales</taxon>
        <taxon>Pseudonocardiaceae</taxon>
        <taxon>Amycolatopsis</taxon>
    </lineage>
</organism>
<dbReference type="EMBL" id="BAABCM010000001">
    <property type="protein sequence ID" value="GAA3799919.1"/>
    <property type="molecule type" value="Genomic_DNA"/>
</dbReference>
<dbReference type="Proteomes" id="UP001501624">
    <property type="component" value="Unassembled WGS sequence"/>
</dbReference>
<comment type="caution">
    <text evidence="1">The sequence shown here is derived from an EMBL/GenBank/DDBJ whole genome shotgun (WGS) entry which is preliminary data.</text>
</comment>
<proteinExistence type="predicted"/>
<sequence>MDLVVDAPELRRYATSVLGGEGAGGGVVDYLRDGHALLRDIAIEAEQGVLQGGWGKTGQFQEGLLRFAREFAAKVTEFVNEEGDFIAFLDGLRERMLASADAYEGVEAQNVQSLSSIAKALNPE</sequence>
<gene>
    <name evidence="1" type="ORF">GCM10022380_16560</name>
</gene>